<evidence type="ECO:0000256" key="1">
    <source>
        <dbReference type="SAM" id="MobiDB-lite"/>
    </source>
</evidence>
<feature type="region of interest" description="Disordered" evidence="1">
    <location>
        <begin position="1"/>
        <end position="23"/>
    </location>
</feature>
<accession>A0A8T2SUU1</accession>
<evidence type="ECO:0000313" key="3">
    <source>
        <dbReference type="Proteomes" id="UP000825935"/>
    </source>
</evidence>
<gene>
    <name evidence="2" type="ORF">KP509_17G017500</name>
</gene>
<dbReference type="OrthoDB" id="413361at2759"/>
<evidence type="ECO:0000313" key="2">
    <source>
        <dbReference type="EMBL" id="KAH7372714.1"/>
    </source>
</evidence>
<evidence type="ECO:0008006" key="4">
    <source>
        <dbReference type="Google" id="ProtNLM"/>
    </source>
</evidence>
<organism evidence="2 3">
    <name type="scientific">Ceratopteris richardii</name>
    <name type="common">Triangle waterfern</name>
    <dbReference type="NCBI Taxonomy" id="49495"/>
    <lineage>
        <taxon>Eukaryota</taxon>
        <taxon>Viridiplantae</taxon>
        <taxon>Streptophyta</taxon>
        <taxon>Embryophyta</taxon>
        <taxon>Tracheophyta</taxon>
        <taxon>Polypodiopsida</taxon>
        <taxon>Polypodiidae</taxon>
        <taxon>Polypodiales</taxon>
        <taxon>Pteridineae</taxon>
        <taxon>Pteridaceae</taxon>
        <taxon>Parkerioideae</taxon>
        <taxon>Ceratopteris</taxon>
    </lineage>
</organism>
<dbReference type="EMBL" id="CM035422">
    <property type="protein sequence ID" value="KAH7372714.1"/>
    <property type="molecule type" value="Genomic_DNA"/>
</dbReference>
<comment type="caution">
    <text evidence="2">The sequence shown here is derived from an EMBL/GenBank/DDBJ whole genome shotgun (WGS) entry which is preliminary data.</text>
</comment>
<dbReference type="PANTHER" id="PTHR11439:SF483">
    <property type="entry name" value="PEPTIDE SYNTHASE GLIP-LIKE, PUTATIVE (AFU_ORTHOLOGUE AFUA_3G12920)-RELATED"/>
    <property type="match status" value="1"/>
</dbReference>
<dbReference type="PANTHER" id="PTHR11439">
    <property type="entry name" value="GAG-POL-RELATED RETROTRANSPOSON"/>
    <property type="match status" value="1"/>
</dbReference>
<sequence>MDSCKGMDTPLPHSINRESPTSSLDATSFPYAHILGSIRYLASCTRPDICFTANFLSCFMKNLAHHHIQYLKRLLRYLKTTTEFSLTYRRESMPIGLLGYSDAHWGVIQVHVNLHQVMFSSLQMLLSLGKVRNNHVSHYLL</sequence>
<reference evidence="2" key="1">
    <citation type="submission" date="2021-08" db="EMBL/GenBank/DDBJ databases">
        <title>WGS assembly of Ceratopteris richardii.</title>
        <authorList>
            <person name="Marchant D.B."/>
            <person name="Chen G."/>
            <person name="Jenkins J."/>
            <person name="Shu S."/>
            <person name="Leebens-Mack J."/>
            <person name="Grimwood J."/>
            <person name="Schmutz J."/>
            <person name="Soltis P."/>
            <person name="Soltis D."/>
            <person name="Chen Z.-H."/>
        </authorList>
    </citation>
    <scope>NUCLEOTIDE SEQUENCE</scope>
    <source>
        <strain evidence="2">Whitten #5841</strain>
        <tissue evidence="2">Leaf</tissue>
    </source>
</reference>
<proteinExistence type="predicted"/>
<name>A0A8T2SUU1_CERRI</name>
<keyword evidence="3" id="KW-1185">Reference proteome</keyword>
<protein>
    <recommendedName>
        <fullName evidence="4">Mitochondrial protein</fullName>
    </recommendedName>
</protein>
<dbReference type="Proteomes" id="UP000825935">
    <property type="component" value="Chromosome 17"/>
</dbReference>
<dbReference type="AlphaFoldDB" id="A0A8T2SUU1"/>